<dbReference type="GO" id="GO:0005249">
    <property type="term" value="F:voltage-gated potassium channel activity"/>
    <property type="evidence" value="ECO:0007669"/>
    <property type="project" value="InterPro"/>
</dbReference>
<keyword evidence="2 7" id="KW-0812">Transmembrane</keyword>
<gene>
    <name evidence="9" type="primary">KCNH6</name>
    <name evidence="9" type="ORF">SNAT2548_LOCUS11457</name>
</gene>
<dbReference type="InterPro" id="IPR005821">
    <property type="entry name" value="Ion_trans_dom"/>
</dbReference>
<dbReference type="InterPro" id="IPR018490">
    <property type="entry name" value="cNMP-bd_dom_sf"/>
</dbReference>
<dbReference type="SUPFAM" id="SSF81324">
    <property type="entry name" value="Voltage-gated potassium channels"/>
    <property type="match status" value="1"/>
</dbReference>
<feature type="transmembrane region" description="Helical" evidence="7">
    <location>
        <begin position="158"/>
        <end position="178"/>
    </location>
</feature>
<comment type="subcellular location">
    <subcellularLocation>
        <location evidence="1">Membrane</location>
        <topology evidence="1">Multi-pass membrane protein</topology>
    </subcellularLocation>
</comment>
<evidence type="ECO:0000256" key="3">
    <source>
        <dbReference type="ARBA" id="ARBA00022989"/>
    </source>
</evidence>
<dbReference type="PRINTS" id="PR01463">
    <property type="entry name" value="EAGCHANLFMLY"/>
</dbReference>
<dbReference type="PANTHER" id="PTHR10217:SF435">
    <property type="entry name" value="POTASSIUM VOLTAGE-GATED CHANNEL PROTEIN EAG"/>
    <property type="match status" value="1"/>
</dbReference>
<keyword evidence="5" id="KW-0175">Coiled coil</keyword>
<dbReference type="EMBL" id="CAJNDS010001024">
    <property type="protein sequence ID" value="CAE7244521.1"/>
    <property type="molecule type" value="Genomic_DNA"/>
</dbReference>
<evidence type="ECO:0000256" key="6">
    <source>
        <dbReference type="SAM" id="MobiDB-lite"/>
    </source>
</evidence>
<keyword evidence="4 7" id="KW-0472">Membrane</keyword>
<organism evidence="9 10">
    <name type="scientific">Symbiodinium natans</name>
    <dbReference type="NCBI Taxonomy" id="878477"/>
    <lineage>
        <taxon>Eukaryota</taxon>
        <taxon>Sar</taxon>
        <taxon>Alveolata</taxon>
        <taxon>Dinophyceae</taxon>
        <taxon>Suessiales</taxon>
        <taxon>Symbiodiniaceae</taxon>
        <taxon>Symbiodinium</taxon>
    </lineage>
</organism>
<evidence type="ECO:0000256" key="4">
    <source>
        <dbReference type="ARBA" id="ARBA00023136"/>
    </source>
</evidence>
<feature type="transmembrane region" description="Helical" evidence="7">
    <location>
        <begin position="298"/>
        <end position="319"/>
    </location>
</feature>
<feature type="transmembrane region" description="Helical" evidence="7">
    <location>
        <begin position="382"/>
        <end position="400"/>
    </location>
</feature>
<evidence type="ECO:0000256" key="7">
    <source>
        <dbReference type="SAM" id="Phobius"/>
    </source>
</evidence>
<feature type="transmembrane region" description="Helical" evidence="7">
    <location>
        <begin position="184"/>
        <end position="208"/>
    </location>
</feature>
<feature type="coiled-coil region" evidence="5">
    <location>
        <begin position="9"/>
        <end position="36"/>
    </location>
</feature>
<dbReference type="Gene3D" id="1.10.287.630">
    <property type="entry name" value="Helix hairpin bin"/>
    <property type="match status" value="1"/>
</dbReference>
<accession>A0A812LJL6</accession>
<sequence>MAEPWRGLLHQLTMELECQSAKLRDLELQNRRLLEANVPIEMAAMPPVMREPPPPPGAGDARRSRRSQQEDDDEEAEEEPVTGLQTDVILPHPHRDSKISQISEIFQPRRNSRVSKLIESQQVKFMILRAQRTREFGVQKRWFVINPDTNRFATVWQIITNFALAFVALITPLQVGLLEIQWDALFVFTMLVDLVFVIDMVLQFVTMYPRTTARGLEWELNPRKIAMNYLRTWFFLDFVTLIPFDMIGLTSGTDSLKDLRSIKVIRVLRLLKLMRLLRTSRLTHRLEIPLSIPYQQVALFRFLLILVLACHWLACVWAMTLKIVEDSFPQWINDIEAADLTYGIRTRDSPLRIYIAAYYFCCYTMTSVGYGDNGPKNVLERVVCTWIVLTSGLSWAYVLGEVCAIVSEMTAEGQRFRKKMHHLNALMQEQGLPPELRKRMRSFFLQNRHHAEHQTRQKLLENLSPQLHAEVCTALNMPWIEKVYFFKQFMSIIDVLEADGAHTTPFRACIADISRSLQTAAYAQKEIFDNVQVLYILSKGLVALNSRVGHNGVVWGEDFVLSDTSLIRPVAGFALTYIEVLYLTRENFMGVIERRKLTCPQLGQAWWPIFRRFVSR</sequence>
<dbReference type="OrthoDB" id="432483at2759"/>
<dbReference type="SUPFAM" id="SSF51206">
    <property type="entry name" value="cAMP-binding domain-like"/>
    <property type="match status" value="1"/>
</dbReference>
<protein>
    <submittedName>
        <fullName evidence="9">KCNH6 protein</fullName>
    </submittedName>
</protein>
<evidence type="ECO:0000256" key="1">
    <source>
        <dbReference type="ARBA" id="ARBA00004141"/>
    </source>
</evidence>
<evidence type="ECO:0000313" key="10">
    <source>
        <dbReference type="Proteomes" id="UP000604046"/>
    </source>
</evidence>
<dbReference type="Pfam" id="PF00520">
    <property type="entry name" value="Ion_trans"/>
    <property type="match status" value="1"/>
</dbReference>
<keyword evidence="10" id="KW-1185">Reference proteome</keyword>
<dbReference type="InterPro" id="IPR050818">
    <property type="entry name" value="KCNH_animal-type"/>
</dbReference>
<reference evidence="9" key="1">
    <citation type="submission" date="2021-02" db="EMBL/GenBank/DDBJ databases">
        <authorList>
            <person name="Dougan E. K."/>
            <person name="Rhodes N."/>
            <person name="Thang M."/>
            <person name="Chan C."/>
        </authorList>
    </citation>
    <scope>NUCLEOTIDE SEQUENCE</scope>
</reference>
<feature type="region of interest" description="Disordered" evidence="6">
    <location>
        <begin position="44"/>
        <end position="90"/>
    </location>
</feature>
<dbReference type="Proteomes" id="UP000604046">
    <property type="component" value="Unassembled WGS sequence"/>
</dbReference>
<evidence type="ECO:0000256" key="5">
    <source>
        <dbReference type="SAM" id="Coils"/>
    </source>
</evidence>
<proteinExistence type="predicted"/>
<evidence type="ECO:0000259" key="8">
    <source>
        <dbReference type="Pfam" id="PF00520"/>
    </source>
</evidence>
<keyword evidence="3 7" id="KW-1133">Transmembrane helix</keyword>
<feature type="compositionally biased region" description="Acidic residues" evidence="6">
    <location>
        <begin position="70"/>
        <end position="80"/>
    </location>
</feature>
<dbReference type="PANTHER" id="PTHR10217">
    <property type="entry name" value="VOLTAGE AND LIGAND GATED POTASSIUM CHANNEL"/>
    <property type="match status" value="1"/>
</dbReference>
<evidence type="ECO:0000256" key="2">
    <source>
        <dbReference type="ARBA" id="ARBA00022692"/>
    </source>
</evidence>
<feature type="transmembrane region" description="Helical" evidence="7">
    <location>
        <begin position="351"/>
        <end position="370"/>
    </location>
</feature>
<comment type="caution">
    <text evidence="9">The sequence shown here is derived from an EMBL/GenBank/DDBJ whole genome shotgun (WGS) entry which is preliminary data.</text>
</comment>
<dbReference type="Gene3D" id="1.10.287.70">
    <property type="match status" value="1"/>
</dbReference>
<feature type="transmembrane region" description="Helical" evidence="7">
    <location>
        <begin position="229"/>
        <end position="249"/>
    </location>
</feature>
<feature type="domain" description="Ion transport" evidence="8">
    <location>
        <begin position="179"/>
        <end position="412"/>
    </location>
</feature>
<dbReference type="GO" id="GO:0005886">
    <property type="term" value="C:plasma membrane"/>
    <property type="evidence" value="ECO:0007669"/>
    <property type="project" value="TreeGrafter"/>
</dbReference>
<dbReference type="GO" id="GO:0042391">
    <property type="term" value="P:regulation of membrane potential"/>
    <property type="evidence" value="ECO:0007669"/>
    <property type="project" value="TreeGrafter"/>
</dbReference>
<name>A0A812LJL6_9DINO</name>
<evidence type="ECO:0000313" key="9">
    <source>
        <dbReference type="EMBL" id="CAE7244521.1"/>
    </source>
</evidence>
<dbReference type="AlphaFoldDB" id="A0A812LJL6"/>
<dbReference type="InterPro" id="IPR003938">
    <property type="entry name" value="K_chnl_volt-dep_EAG/ELK/ERG"/>
</dbReference>